<keyword evidence="1" id="KW-0472">Membrane</keyword>
<sequence>MPALMSKELVLGAAFGAGITSLVVIGYRIIINRGTHTNTIAEKALTENDVPIDARMKHNYLLNQLDGLITDDSLESLKLISRTYLEPKRVAKIQTMKDLLCNLEVKSLITIGQYDKLIQIMEDAGIGIGIEDIKKTAKAIQNII</sequence>
<gene>
    <name evidence="2" type="ORF">CHS0354_005467</name>
</gene>
<proteinExistence type="predicted"/>
<evidence type="ECO:0000313" key="3">
    <source>
        <dbReference type="Proteomes" id="UP001195483"/>
    </source>
</evidence>
<evidence type="ECO:0000313" key="2">
    <source>
        <dbReference type="EMBL" id="KAK3591073.1"/>
    </source>
</evidence>
<keyword evidence="1" id="KW-1133">Transmembrane helix</keyword>
<dbReference type="AlphaFoldDB" id="A0AAE0VUF0"/>
<keyword evidence="3" id="KW-1185">Reference proteome</keyword>
<dbReference type="EMBL" id="JAEAOA010000385">
    <property type="protein sequence ID" value="KAK3591073.1"/>
    <property type="molecule type" value="Genomic_DNA"/>
</dbReference>
<evidence type="ECO:0000256" key="1">
    <source>
        <dbReference type="SAM" id="Phobius"/>
    </source>
</evidence>
<reference evidence="2" key="2">
    <citation type="journal article" date="2021" name="Genome Biol. Evol.">
        <title>Developing a high-quality reference genome for a parasitic bivalve with doubly uniparental inheritance (Bivalvia: Unionida).</title>
        <authorList>
            <person name="Smith C.H."/>
        </authorList>
    </citation>
    <scope>NUCLEOTIDE SEQUENCE</scope>
    <source>
        <strain evidence="2">CHS0354</strain>
        <tissue evidence="2">Mantle</tissue>
    </source>
</reference>
<dbReference type="Proteomes" id="UP001195483">
    <property type="component" value="Unassembled WGS sequence"/>
</dbReference>
<reference evidence="2" key="3">
    <citation type="submission" date="2023-05" db="EMBL/GenBank/DDBJ databases">
        <authorList>
            <person name="Smith C.H."/>
        </authorList>
    </citation>
    <scope>NUCLEOTIDE SEQUENCE</scope>
    <source>
        <strain evidence="2">CHS0354</strain>
        <tissue evidence="2">Mantle</tissue>
    </source>
</reference>
<accession>A0AAE0VUF0</accession>
<organism evidence="2 3">
    <name type="scientific">Potamilus streckersoni</name>
    <dbReference type="NCBI Taxonomy" id="2493646"/>
    <lineage>
        <taxon>Eukaryota</taxon>
        <taxon>Metazoa</taxon>
        <taxon>Spiralia</taxon>
        <taxon>Lophotrochozoa</taxon>
        <taxon>Mollusca</taxon>
        <taxon>Bivalvia</taxon>
        <taxon>Autobranchia</taxon>
        <taxon>Heteroconchia</taxon>
        <taxon>Palaeoheterodonta</taxon>
        <taxon>Unionida</taxon>
        <taxon>Unionoidea</taxon>
        <taxon>Unionidae</taxon>
        <taxon>Ambleminae</taxon>
        <taxon>Lampsilini</taxon>
        <taxon>Potamilus</taxon>
    </lineage>
</organism>
<dbReference type="Gene3D" id="1.10.533.10">
    <property type="entry name" value="Death Domain, Fas"/>
    <property type="match status" value="1"/>
</dbReference>
<protein>
    <submittedName>
        <fullName evidence="2">Uncharacterized protein</fullName>
    </submittedName>
</protein>
<keyword evidence="1" id="KW-0812">Transmembrane</keyword>
<name>A0AAE0VUF0_9BIVA</name>
<reference evidence="2" key="1">
    <citation type="journal article" date="2021" name="Genome Biol. Evol.">
        <title>A High-Quality Reference Genome for a Parasitic Bivalve with Doubly Uniparental Inheritance (Bivalvia: Unionida).</title>
        <authorList>
            <person name="Smith C.H."/>
        </authorList>
    </citation>
    <scope>NUCLEOTIDE SEQUENCE</scope>
    <source>
        <strain evidence="2">CHS0354</strain>
    </source>
</reference>
<dbReference type="InterPro" id="IPR011029">
    <property type="entry name" value="DEATH-like_dom_sf"/>
</dbReference>
<comment type="caution">
    <text evidence="2">The sequence shown here is derived from an EMBL/GenBank/DDBJ whole genome shotgun (WGS) entry which is preliminary data.</text>
</comment>
<dbReference type="SUPFAM" id="SSF47986">
    <property type="entry name" value="DEATH domain"/>
    <property type="match status" value="1"/>
</dbReference>
<feature type="transmembrane region" description="Helical" evidence="1">
    <location>
        <begin position="9"/>
        <end position="30"/>
    </location>
</feature>